<dbReference type="eggNOG" id="KOG1543">
    <property type="taxonomic scope" value="Eukaryota"/>
</dbReference>
<dbReference type="AlphaFoldDB" id="A0A0D2NHK1"/>
<dbReference type="eggNOG" id="KOG4296">
    <property type="taxonomic scope" value="Eukaryota"/>
</dbReference>
<dbReference type="Proteomes" id="UP000032304">
    <property type="component" value="Chromosome 5"/>
</dbReference>
<organism evidence="2 3">
    <name type="scientific">Gossypium raimondii</name>
    <name type="common">Peruvian cotton</name>
    <name type="synonym">Gossypium klotzschianum subsp. raimondii</name>
    <dbReference type="NCBI Taxonomy" id="29730"/>
    <lineage>
        <taxon>Eukaryota</taxon>
        <taxon>Viridiplantae</taxon>
        <taxon>Streptophyta</taxon>
        <taxon>Embryophyta</taxon>
        <taxon>Tracheophyta</taxon>
        <taxon>Spermatophyta</taxon>
        <taxon>Magnoliopsida</taxon>
        <taxon>eudicotyledons</taxon>
        <taxon>Gunneridae</taxon>
        <taxon>Pentapetalae</taxon>
        <taxon>rosids</taxon>
        <taxon>malvids</taxon>
        <taxon>Malvales</taxon>
        <taxon>Malvaceae</taxon>
        <taxon>Malvoideae</taxon>
        <taxon>Gossypium</taxon>
    </lineage>
</organism>
<reference evidence="2 3" key="1">
    <citation type="journal article" date="2012" name="Nature">
        <title>Repeated polyploidization of Gossypium genomes and the evolution of spinnable cotton fibres.</title>
        <authorList>
            <person name="Paterson A.H."/>
            <person name="Wendel J.F."/>
            <person name="Gundlach H."/>
            <person name="Guo H."/>
            <person name="Jenkins J."/>
            <person name="Jin D."/>
            <person name="Llewellyn D."/>
            <person name="Showmaker K.C."/>
            <person name="Shu S."/>
            <person name="Udall J."/>
            <person name="Yoo M.J."/>
            <person name="Byers R."/>
            <person name="Chen W."/>
            <person name="Doron-Faigenboim A."/>
            <person name="Duke M.V."/>
            <person name="Gong L."/>
            <person name="Grimwood J."/>
            <person name="Grover C."/>
            <person name="Grupp K."/>
            <person name="Hu G."/>
            <person name="Lee T.H."/>
            <person name="Li J."/>
            <person name="Lin L."/>
            <person name="Liu T."/>
            <person name="Marler B.S."/>
            <person name="Page J.T."/>
            <person name="Roberts A.W."/>
            <person name="Romanel E."/>
            <person name="Sanders W.S."/>
            <person name="Szadkowski E."/>
            <person name="Tan X."/>
            <person name="Tang H."/>
            <person name="Xu C."/>
            <person name="Wang J."/>
            <person name="Wang Z."/>
            <person name="Zhang D."/>
            <person name="Zhang L."/>
            <person name="Ashrafi H."/>
            <person name="Bedon F."/>
            <person name="Bowers J.E."/>
            <person name="Brubaker C.L."/>
            <person name="Chee P.W."/>
            <person name="Das S."/>
            <person name="Gingle A.R."/>
            <person name="Haigler C.H."/>
            <person name="Harker D."/>
            <person name="Hoffmann L.V."/>
            <person name="Hovav R."/>
            <person name="Jones D.C."/>
            <person name="Lemke C."/>
            <person name="Mansoor S."/>
            <person name="ur Rahman M."/>
            <person name="Rainville L.N."/>
            <person name="Rambani A."/>
            <person name="Reddy U.K."/>
            <person name="Rong J.K."/>
            <person name="Saranga Y."/>
            <person name="Scheffler B.E."/>
            <person name="Scheffler J.A."/>
            <person name="Stelly D.M."/>
            <person name="Triplett B.A."/>
            <person name="Van Deynze A."/>
            <person name="Vaslin M.F."/>
            <person name="Waghmare V.N."/>
            <person name="Walford S.A."/>
            <person name="Wright R.J."/>
            <person name="Zaki E.A."/>
            <person name="Zhang T."/>
            <person name="Dennis E.S."/>
            <person name="Mayer K.F."/>
            <person name="Peterson D.G."/>
            <person name="Rokhsar D.S."/>
            <person name="Wang X."/>
            <person name="Schmutz J."/>
        </authorList>
    </citation>
    <scope>NUCLEOTIDE SEQUENCE [LARGE SCALE GENOMIC DNA]</scope>
</reference>
<feature type="region of interest" description="Disordered" evidence="1">
    <location>
        <begin position="23"/>
        <end position="47"/>
    </location>
</feature>
<evidence type="ECO:0000313" key="3">
    <source>
        <dbReference type="Proteomes" id="UP000032304"/>
    </source>
</evidence>
<evidence type="ECO:0000256" key="1">
    <source>
        <dbReference type="SAM" id="MobiDB-lite"/>
    </source>
</evidence>
<keyword evidence="3" id="KW-1185">Reference proteome</keyword>
<evidence type="ECO:0000313" key="2">
    <source>
        <dbReference type="EMBL" id="KJB32332.1"/>
    </source>
</evidence>
<dbReference type="EMBL" id="CM001744">
    <property type="protein sequence ID" value="KJB32332.1"/>
    <property type="molecule type" value="Genomic_DNA"/>
</dbReference>
<accession>A0A0D2NHK1</accession>
<protein>
    <submittedName>
        <fullName evidence="2">Uncharacterized protein</fullName>
    </submittedName>
</protein>
<name>A0A0D2NHK1_GOSRA</name>
<feature type="non-terminal residue" evidence="2">
    <location>
        <position position="47"/>
    </location>
</feature>
<dbReference type="Gramene" id="KJB32332">
    <property type="protein sequence ID" value="KJB32332"/>
    <property type="gene ID" value="B456_005G235900"/>
</dbReference>
<gene>
    <name evidence="2" type="ORF">B456_005G235900</name>
</gene>
<proteinExistence type="predicted"/>
<feature type="compositionally biased region" description="Basic and acidic residues" evidence="1">
    <location>
        <begin position="23"/>
        <end position="38"/>
    </location>
</feature>
<sequence>MSSSVMKSVAVGVEEWSDWMEDERGYSHGGDEANERRCVVSPRTPLL</sequence>